<keyword evidence="3" id="KW-1185">Reference proteome</keyword>
<evidence type="ECO:0000313" key="3">
    <source>
        <dbReference type="Proteomes" id="UP000547976"/>
    </source>
</evidence>
<dbReference type="RefSeq" id="XP_036538035.1">
    <property type="nucleotide sequence ID" value="XM_036684667.1"/>
</dbReference>
<accession>A0A8H5PXQ1</accession>
<proteinExistence type="predicted"/>
<dbReference type="GeneID" id="59319385"/>
<dbReference type="Proteomes" id="UP000547976">
    <property type="component" value="Unassembled WGS sequence"/>
</dbReference>
<sequence length="117" mass="13256">MTKQDQPDKAAAVQGDERERERETRALRCASLYSSSSAQQKMVLSYNPGLNYDRCQIGLVIADGRIDSDAEAIVAWNRMAWQTMLWLFRSSGLVGRQLDEDRTQDNLTLQLRIGPAH</sequence>
<evidence type="ECO:0000313" key="2">
    <source>
        <dbReference type="EMBL" id="KAF5605545.1"/>
    </source>
</evidence>
<gene>
    <name evidence="2" type="ORF">FSUBG_6466</name>
</gene>
<feature type="compositionally biased region" description="Basic and acidic residues" evidence="1">
    <location>
        <begin position="15"/>
        <end position="24"/>
    </location>
</feature>
<reference evidence="2 3" key="1">
    <citation type="submission" date="2020-05" db="EMBL/GenBank/DDBJ databases">
        <title>Identification and distribution of gene clusters putatively required for synthesis of sphingolipid metabolism inhibitors in phylogenetically diverse species of the filamentous fungus Fusarium.</title>
        <authorList>
            <person name="Kim H.-S."/>
            <person name="Busman M."/>
            <person name="Brown D.W."/>
            <person name="Divon H."/>
            <person name="Uhlig S."/>
            <person name="Proctor R.H."/>
        </authorList>
    </citation>
    <scope>NUCLEOTIDE SEQUENCE [LARGE SCALE GENOMIC DNA]</scope>
    <source>
        <strain evidence="2 3">NRRL 66333</strain>
    </source>
</reference>
<name>A0A8H5PXQ1_GIBSU</name>
<protein>
    <submittedName>
        <fullName evidence="2">Uncharacterized protein</fullName>
    </submittedName>
</protein>
<organism evidence="2 3">
    <name type="scientific">Gibberella subglutinans</name>
    <name type="common">Fusarium subglutinans</name>
    <dbReference type="NCBI Taxonomy" id="42677"/>
    <lineage>
        <taxon>Eukaryota</taxon>
        <taxon>Fungi</taxon>
        <taxon>Dikarya</taxon>
        <taxon>Ascomycota</taxon>
        <taxon>Pezizomycotina</taxon>
        <taxon>Sordariomycetes</taxon>
        <taxon>Hypocreomycetidae</taxon>
        <taxon>Hypocreales</taxon>
        <taxon>Nectriaceae</taxon>
        <taxon>Fusarium</taxon>
        <taxon>Fusarium fujikuroi species complex</taxon>
    </lineage>
</organism>
<dbReference type="EMBL" id="JAAOAV010000067">
    <property type="protein sequence ID" value="KAF5605545.1"/>
    <property type="molecule type" value="Genomic_DNA"/>
</dbReference>
<dbReference type="AlphaFoldDB" id="A0A8H5PXQ1"/>
<evidence type="ECO:0000256" key="1">
    <source>
        <dbReference type="SAM" id="MobiDB-lite"/>
    </source>
</evidence>
<comment type="caution">
    <text evidence="2">The sequence shown here is derived from an EMBL/GenBank/DDBJ whole genome shotgun (WGS) entry which is preliminary data.</text>
</comment>
<feature type="region of interest" description="Disordered" evidence="1">
    <location>
        <begin position="1"/>
        <end position="24"/>
    </location>
</feature>